<dbReference type="Proteomes" id="UP000295325">
    <property type="component" value="Unassembled WGS sequence"/>
</dbReference>
<comment type="caution">
    <text evidence="1">The sequence shown here is derived from an EMBL/GenBank/DDBJ whole genome shotgun (WGS) entry which is preliminary data.</text>
</comment>
<organism evidence="1 2">
    <name type="scientific">Fonticella tunisiensis</name>
    <dbReference type="NCBI Taxonomy" id="1096341"/>
    <lineage>
        <taxon>Bacteria</taxon>
        <taxon>Bacillati</taxon>
        <taxon>Bacillota</taxon>
        <taxon>Clostridia</taxon>
        <taxon>Eubacteriales</taxon>
        <taxon>Clostridiaceae</taxon>
        <taxon>Fonticella</taxon>
    </lineage>
</organism>
<reference evidence="1 2" key="1">
    <citation type="submission" date="2019-03" db="EMBL/GenBank/DDBJ databases">
        <title>Genomic Encyclopedia of Type Strains, Phase IV (KMG-IV): sequencing the most valuable type-strain genomes for metagenomic binning, comparative biology and taxonomic classification.</title>
        <authorList>
            <person name="Goeker M."/>
        </authorList>
    </citation>
    <scope>NUCLEOTIDE SEQUENCE [LARGE SCALE GENOMIC DNA]</scope>
    <source>
        <strain evidence="1 2">DSM 24455</strain>
    </source>
</reference>
<dbReference type="EMBL" id="SOAZ01000003">
    <property type="protein sequence ID" value="TDT62758.1"/>
    <property type="molecule type" value="Genomic_DNA"/>
</dbReference>
<sequence>MELRELQRLIEEKVSEVEVSGVSVNIYNGKHPIKIKVKKKDLVPHAPAFFQFRIKVNIMYVQFKNN</sequence>
<name>A0A4R7KSL9_9CLOT</name>
<dbReference type="AlphaFoldDB" id="A0A4R7KSL9"/>
<gene>
    <name evidence="1" type="ORF">EDD71_10331</name>
</gene>
<protein>
    <submittedName>
        <fullName evidence="1">Uncharacterized protein</fullName>
    </submittedName>
</protein>
<keyword evidence="2" id="KW-1185">Reference proteome</keyword>
<dbReference type="RefSeq" id="WP_166636301.1">
    <property type="nucleotide sequence ID" value="NZ_SOAZ01000003.1"/>
</dbReference>
<proteinExistence type="predicted"/>
<evidence type="ECO:0000313" key="2">
    <source>
        <dbReference type="Proteomes" id="UP000295325"/>
    </source>
</evidence>
<accession>A0A4R7KSL9</accession>
<evidence type="ECO:0000313" key="1">
    <source>
        <dbReference type="EMBL" id="TDT62758.1"/>
    </source>
</evidence>